<gene>
    <name evidence="1" type="ORF">ACFFHT_00495</name>
</gene>
<proteinExistence type="predicted"/>
<dbReference type="RefSeq" id="WP_382372437.1">
    <property type="nucleotide sequence ID" value="NZ_JBHLWA010000001.1"/>
</dbReference>
<dbReference type="EMBL" id="JBHLWA010000001">
    <property type="protein sequence ID" value="MFC0322054.1"/>
    <property type="molecule type" value="Genomic_DNA"/>
</dbReference>
<dbReference type="Pfam" id="PF09684">
    <property type="entry name" value="Tail_P2_I"/>
    <property type="match status" value="1"/>
</dbReference>
<protein>
    <submittedName>
        <fullName evidence="1">Phage tail protein I</fullName>
    </submittedName>
</protein>
<comment type="caution">
    <text evidence="1">The sequence shown here is derived from an EMBL/GenBank/DDBJ whole genome shotgun (WGS) entry which is preliminary data.</text>
</comment>
<evidence type="ECO:0000313" key="1">
    <source>
        <dbReference type="EMBL" id="MFC0322054.1"/>
    </source>
</evidence>
<dbReference type="Proteomes" id="UP001589769">
    <property type="component" value="Unassembled WGS sequence"/>
</dbReference>
<organism evidence="1 2">
    <name type="scientific">Gallibacterium melopsittaci</name>
    <dbReference type="NCBI Taxonomy" id="516063"/>
    <lineage>
        <taxon>Bacteria</taxon>
        <taxon>Pseudomonadati</taxon>
        <taxon>Pseudomonadota</taxon>
        <taxon>Gammaproteobacteria</taxon>
        <taxon>Pasteurellales</taxon>
        <taxon>Pasteurellaceae</taxon>
        <taxon>Gallibacterium</taxon>
    </lineage>
</organism>
<accession>A0ABV6HT48</accession>
<name>A0ABV6HT48_9PAST</name>
<keyword evidence="2" id="KW-1185">Reference proteome</keyword>
<dbReference type="NCBIfam" id="TIGR01634">
    <property type="entry name" value="tail_P2_I"/>
    <property type="match status" value="1"/>
</dbReference>
<sequence>MTKSLLPVGSSQLEQKAAQICALAEHLNVDYSILWNADKCPEPLLPFLAWALSVDYWEESWNQEKKREVIRNAFRTHKYKGTISAIKRAIEPFGYITDLTEWFEETPAAQAGTFRLSIEVPASGLTEKLNKELLRLIDNTKPVSRTLRQLIITLTNICDTNTASTITTGTITTIYPKD</sequence>
<reference evidence="1 2" key="1">
    <citation type="submission" date="2024-09" db="EMBL/GenBank/DDBJ databases">
        <authorList>
            <person name="Sun Q."/>
            <person name="Mori K."/>
        </authorList>
    </citation>
    <scope>NUCLEOTIDE SEQUENCE [LARGE SCALE GENOMIC DNA]</scope>
    <source>
        <strain evidence="1 2">CCM 7538</strain>
    </source>
</reference>
<dbReference type="InterPro" id="IPR006521">
    <property type="entry name" value="Tail_protein_I"/>
</dbReference>
<evidence type="ECO:0000313" key="2">
    <source>
        <dbReference type="Proteomes" id="UP001589769"/>
    </source>
</evidence>